<name>A0A069S2R2_PHOVU</name>
<reference evidence="1 2" key="1">
    <citation type="submission" date="2014-04" db="EMBL/GenBank/DDBJ databases">
        <authorList>
            <person name="Sears C."/>
            <person name="Carroll K."/>
            <person name="Sack B.R."/>
            <person name="Qadri F."/>
            <person name="Myers L.L."/>
            <person name="Chung G.-T."/>
            <person name="Escheverria P."/>
            <person name="Fraser C.M."/>
            <person name="Sadzewicz L."/>
            <person name="Shefchek K.A."/>
            <person name="Tallon L."/>
            <person name="Das S.P."/>
            <person name="Daugherty S."/>
            <person name="Mongodin E.F."/>
        </authorList>
    </citation>
    <scope>NUCLEOTIDE SEQUENCE [LARGE SCALE GENOMIC DNA]</scope>
    <source>
        <strain evidence="1 2">3975 RP4</strain>
    </source>
</reference>
<protein>
    <submittedName>
        <fullName evidence="1">Uncharacterized protein</fullName>
    </submittedName>
</protein>
<proteinExistence type="predicted"/>
<gene>
    <name evidence="1" type="ORF">M099_4279</name>
</gene>
<accession>A0A069S2R2</accession>
<dbReference type="Proteomes" id="UP000027661">
    <property type="component" value="Unassembled WGS sequence"/>
</dbReference>
<dbReference type="RefSeq" id="WP_008668106.1">
    <property type="nucleotide sequence ID" value="NZ_JNHM01000164.1"/>
</dbReference>
<dbReference type="AlphaFoldDB" id="A0A069S2R2"/>
<dbReference type="EMBL" id="JNHM01000164">
    <property type="protein sequence ID" value="KDS44335.1"/>
    <property type="molecule type" value="Genomic_DNA"/>
</dbReference>
<evidence type="ECO:0000313" key="1">
    <source>
        <dbReference type="EMBL" id="KDS44335.1"/>
    </source>
</evidence>
<organism evidence="1 2">
    <name type="scientific">Phocaeicola vulgatus str. 3975 RP4</name>
    <dbReference type="NCBI Taxonomy" id="1339352"/>
    <lineage>
        <taxon>Bacteria</taxon>
        <taxon>Pseudomonadati</taxon>
        <taxon>Bacteroidota</taxon>
        <taxon>Bacteroidia</taxon>
        <taxon>Bacteroidales</taxon>
        <taxon>Bacteroidaceae</taxon>
        <taxon>Phocaeicola</taxon>
    </lineage>
</organism>
<dbReference type="PATRIC" id="fig|1339352.3.peg.4009"/>
<evidence type="ECO:0000313" key="2">
    <source>
        <dbReference type="Proteomes" id="UP000027661"/>
    </source>
</evidence>
<comment type="caution">
    <text evidence="1">The sequence shown here is derived from an EMBL/GenBank/DDBJ whole genome shotgun (WGS) entry which is preliminary data.</text>
</comment>
<sequence>MEKYLSANNIKIPVLSEDSKEFVRYLEDKDVDEEFIHELKHDNIKVVYIDKSLKKLAYQTKEMLYDTLLFNRNVPLKQGDLGVFDVTRKEAAYFQNDGEKIAAVFGVNIGYRYIEEEKLYVKPSNQSKWKAVSAEEADVSVTITIEGEMKGTYHFKRIWP</sequence>